<accession>I3YN72</accession>
<proteinExistence type="predicted"/>
<dbReference type="EMBL" id="CP003274">
    <property type="protein sequence ID" value="AFL78440.1"/>
    <property type="molecule type" value="Genomic_DNA"/>
</dbReference>
<evidence type="ECO:0000313" key="2">
    <source>
        <dbReference type="EMBL" id="AFL78440.1"/>
    </source>
</evidence>
<evidence type="ECO:0000313" key="3">
    <source>
        <dbReference type="Proteomes" id="UP000006052"/>
    </source>
</evidence>
<keyword evidence="1" id="KW-1133">Transmembrane helix</keyword>
<dbReference type="HOGENOM" id="CLU_2696319_0_0_10"/>
<reference evidence="3" key="1">
    <citation type="journal article" date="2013" name="Stand. Genomic Sci.">
        <title>Complete genome sequence of the bile-resistant pigment-producing anaerobe Alistipes finegoldii type strain (AHN2437(T)).</title>
        <authorList>
            <person name="Mavromatis K."/>
            <person name="Stackebrandt E."/>
            <person name="Munk C."/>
            <person name="Lapidus A."/>
            <person name="Nolan M."/>
            <person name="Lucas S."/>
            <person name="Hammon N."/>
            <person name="Deshpande S."/>
            <person name="Cheng J.F."/>
            <person name="Tapia R."/>
            <person name="Goodwin L.A."/>
            <person name="Pitluck S."/>
            <person name="Liolios K."/>
            <person name="Pagani I."/>
            <person name="Ivanova N."/>
            <person name="Mikhailova N."/>
            <person name="Huntemann M."/>
            <person name="Pati A."/>
            <person name="Chen A."/>
            <person name="Palaniappan K."/>
            <person name="Land M."/>
            <person name="Hauser L."/>
            <person name="Rohde M."/>
            <person name="Gronow S."/>
            <person name="Goker M."/>
            <person name="Detter J.C."/>
            <person name="Bristow J."/>
            <person name="Eisen J.A."/>
            <person name="Markowitz V."/>
            <person name="Hugenholtz P."/>
            <person name="Kyrpides N.C."/>
            <person name="Klenk H.P."/>
            <person name="Woyke T."/>
        </authorList>
    </citation>
    <scope>NUCLEOTIDE SEQUENCE</scope>
    <source>
        <strain evidence="3">DSM 17242 / JCM 16770 / AHN 2437 / CCUG 46020 / CIP 107999</strain>
    </source>
</reference>
<feature type="transmembrane region" description="Helical" evidence="1">
    <location>
        <begin position="34"/>
        <end position="53"/>
    </location>
</feature>
<dbReference type="AlphaFoldDB" id="I3YN72"/>
<dbReference type="Pfam" id="PF13150">
    <property type="entry name" value="TraL_transposon"/>
    <property type="match status" value="1"/>
</dbReference>
<dbReference type="STRING" id="679935.Alfi_2149"/>
<organism evidence="2 3">
    <name type="scientific">Alistipes finegoldii (strain DSM 17242 / JCM 16770 / CCUG 46020 / CIP 107999 / KCTC 15236 / AHN 2437)</name>
    <dbReference type="NCBI Taxonomy" id="679935"/>
    <lineage>
        <taxon>Bacteria</taxon>
        <taxon>Pseudomonadati</taxon>
        <taxon>Bacteroidota</taxon>
        <taxon>Bacteroidia</taxon>
        <taxon>Bacteroidales</taxon>
        <taxon>Rikenellaceae</taxon>
        <taxon>Alistipes</taxon>
    </lineage>
</organism>
<protein>
    <submittedName>
        <fullName evidence="2">Uncharacterized protein</fullName>
    </submittedName>
</protein>
<dbReference type="InterPro" id="IPR025050">
    <property type="entry name" value="TraL_transposon"/>
</dbReference>
<evidence type="ECO:0000256" key="1">
    <source>
        <dbReference type="SAM" id="Phobius"/>
    </source>
</evidence>
<gene>
    <name evidence="2" type="ordered locus">Alfi_2149</name>
</gene>
<name>I3YN72_ALIFI</name>
<sequence>MTAKRILLMPRIWIRRSKAKVKAFLDRRTQRERLWIIVGMLVIFAVLDIWQLIDGLSTERPQKQMEHIQSIKP</sequence>
<dbReference type="KEGG" id="afd:Alfi_2149"/>
<keyword evidence="1" id="KW-0472">Membrane</keyword>
<keyword evidence="1" id="KW-0812">Transmembrane</keyword>
<dbReference type="Proteomes" id="UP000006052">
    <property type="component" value="Chromosome"/>
</dbReference>